<evidence type="ECO:0000256" key="6">
    <source>
        <dbReference type="SAM" id="SignalP"/>
    </source>
</evidence>
<dbReference type="PROSITE" id="PS00141">
    <property type="entry name" value="ASP_PROTEASE"/>
    <property type="match status" value="1"/>
</dbReference>
<evidence type="ECO:0000259" key="7">
    <source>
        <dbReference type="PROSITE" id="PS51767"/>
    </source>
</evidence>
<dbReference type="SUPFAM" id="SSF50630">
    <property type="entry name" value="Acid proteases"/>
    <property type="match status" value="1"/>
</dbReference>
<proteinExistence type="inferred from homology"/>
<dbReference type="GO" id="GO:0004190">
    <property type="term" value="F:aspartic-type endopeptidase activity"/>
    <property type="evidence" value="ECO:0007669"/>
    <property type="project" value="UniProtKB-KW"/>
</dbReference>
<dbReference type="PANTHER" id="PTHR47966">
    <property type="entry name" value="BETA-SITE APP-CLEAVING ENZYME, ISOFORM A-RELATED"/>
    <property type="match status" value="1"/>
</dbReference>
<protein>
    <submittedName>
        <fullName evidence="8">Acid protease</fullName>
    </submittedName>
</protein>
<dbReference type="GO" id="GO:0006508">
    <property type="term" value="P:proteolysis"/>
    <property type="evidence" value="ECO:0007669"/>
    <property type="project" value="UniProtKB-KW"/>
</dbReference>
<evidence type="ECO:0000313" key="9">
    <source>
        <dbReference type="Proteomes" id="UP000077266"/>
    </source>
</evidence>
<dbReference type="InterPro" id="IPR001969">
    <property type="entry name" value="Aspartic_peptidase_AS"/>
</dbReference>
<accession>A0A165LHQ0</accession>
<dbReference type="InterPro" id="IPR021109">
    <property type="entry name" value="Peptidase_aspartic_dom_sf"/>
</dbReference>
<dbReference type="InterPro" id="IPR001461">
    <property type="entry name" value="Aspartic_peptidase_A1"/>
</dbReference>
<dbReference type="InterPro" id="IPR033121">
    <property type="entry name" value="PEPTIDASE_A1"/>
</dbReference>
<gene>
    <name evidence="8" type="ORF">EXIGLDRAFT_669857</name>
</gene>
<evidence type="ECO:0000256" key="2">
    <source>
        <dbReference type="ARBA" id="ARBA00022750"/>
    </source>
</evidence>
<feature type="chain" id="PRO_5007861776" evidence="6">
    <location>
        <begin position="41"/>
        <end position="451"/>
    </location>
</feature>
<keyword evidence="4" id="KW-1015">Disulfide bond</keyword>
<keyword evidence="5" id="KW-0378">Hydrolase</keyword>
<evidence type="ECO:0000313" key="8">
    <source>
        <dbReference type="EMBL" id="KZV97857.1"/>
    </source>
</evidence>
<keyword evidence="9" id="KW-1185">Reference proteome</keyword>
<dbReference type="InterPro" id="IPR034164">
    <property type="entry name" value="Pepsin-like_dom"/>
</dbReference>
<keyword evidence="6" id="KW-0732">Signal</keyword>
<keyword evidence="2 5" id="KW-0064">Aspartyl protease</keyword>
<dbReference type="CDD" id="cd05471">
    <property type="entry name" value="pepsin_like"/>
    <property type="match status" value="1"/>
</dbReference>
<feature type="disulfide bond" evidence="4">
    <location>
        <begin position="162"/>
        <end position="166"/>
    </location>
</feature>
<evidence type="ECO:0000256" key="5">
    <source>
        <dbReference type="RuleBase" id="RU000454"/>
    </source>
</evidence>
<dbReference type="PANTHER" id="PTHR47966:SF51">
    <property type="entry name" value="BETA-SITE APP-CLEAVING ENZYME, ISOFORM A-RELATED"/>
    <property type="match status" value="1"/>
</dbReference>
<name>A0A165LHQ0_EXIGL</name>
<evidence type="ECO:0000256" key="3">
    <source>
        <dbReference type="PIRSR" id="PIRSR601461-1"/>
    </source>
</evidence>
<reference evidence="8 9" key="1">
    <citation type="journal article" date="2016" name="Mol. Biol. Evol.">
        <title>Comparative Genomics of Early-Diverging Mushroom-Forming Fungi Provides Insights into the Origins of Lignocellulose Decay Capabilities.</title>
        <authorList>
            <person name="Nagy L.G."/>
            <person name="Riley R."/>
            <person name="Tritt A."/>
            <person name="Adam C."/>
            <person name="Daum C."/>
            <person name="Floudas D."/>
            <person name="Sun H."/>
            <person name="Yadav J.S."/>
            <person name="Pangilinan J."/>
            <person name="Larsson K.H."/>
            <person name="Matsuura K."/>
            <person name="Barry K."/>
            <person name="Labutti K."/>
            <person name="Kuo R."/>
            <person name="Ohm R.A."/>
            <person name="Bhattacharya S.S."/>
            <person name="Shirouzu T."/>
            <person name="Yoshinaga Y."/>
            <person name="Martin F.M."/>
            <person name="Grigoriev I.V."/>
            <person name="Hibbett D.S."/>
        </authorList>
    </citation>
    <scope>NUCLEOTIDE SEQUENCE [LARGE SCALE GENOMIC DNA]</scope>
    <source>
        <strain evidence="8 9">HHB12029</strain>
    </source>
</reference>
<dbReference type="Pfam" id="PF00026">
    <property type="entry name" value="Asp"/>
    <property type="match status" value="1"/>
</dbReference>
<comment type="similarity">
    <text evidence="1 5">Belongs to the peptidase A1 family.</text>
</comment>
<feature type="domain" description="Peptidase A1" evidence="7">
    <location>
        <begin position="131"/>
        <end position="448"/>
    </location>
</feature>
<dbReference type="STRING" id="1314781.A0A165LHQ0"/>
<sequence length="451" mass="48034">MGSFQFGCRPRPVPCPVPGRNPRAVMQSLLTLLFLAPVLAIAASIQPPVELQTGHAIELDQRAAVAHNGVANTRGFSVHLARVHAKMQRGFAAYAKNTGSEHPNFHIVGKFGRRALATVGVPLTDDDELLWHGTVSVGNPPVKYKVDFDTGSSDFFLPSGDCKTNCAGHVRYNGSKSKSARATTKGFTLNYLDGSQVKGKVYNDTVSFSSSAMNGTQLVTTKLTANGAAVGAASVYSDGFALDQFPPDGLLGLGFPQISHFGRNPVVHNLIQQKQIKPVFGVKLASSKSELMLGGVNPGKYKGAFTWAAVNPVGFWQIKVGSVQYKGKTFKKNFSAVVDTGTTVIMGDEASVRALYKAIPGSKDVSERVSPGAFSVPCKSIPTVNIQIGNMTVPISPASFNLGQLYAGSKECLGGIVIGDSDFWILGDVFLRNTYTQFDIGNKRVGFAALK</sequence>
<dbReference type="PROSITE" id="PS51767">
    <property type="entry name" value="PEPTIDASE_A1"/>
    <property type="match status" value="1"/>
</dbReference>
<feature type="active site" evidence="3">
    <location>
        <position position="149"/>
    </location>
</feature>
<dbReference type="InParanoid" id="A0A165LHQ0"/>
<dbReference type="Gene3D" id="2.40.70.10">
    <property type="entry name" value="Acid Proteases"/>
    <property type="match status" value="2"/>
</dbReference>
<dbReference type="EMBL" id="KV425925">
    <property type="protein sequence ID" value="KZV97857.1"/>
    <property type="molecule type" value="Genomic_DNA"/>
</dbReference>
<dbReference type="PRINTS" id="PR00792">
    <property type="entry name" value="PEPSIN"/>
</dbReference>
<dbReference type="Proteomes" id="UP000077266">
    <property type="component" value="Unassembled WGS sequence"/>
</dbReference>
<evidence type="ECO:0000256" key="1">
    <source>
        <dbReference type="ARBA" id="ARBA00007447"/>
    </source>
</evidence>
<keyword evidence="5 8" id="KW-0645">Protease</keyword>
<organism evidence="8 9">
    <name type="scientific">Exidia glandulosa HHB12029</name>
    <dbReference type="NCBI Taxonomy" id="1314781"/>
    <lineage>
        <taxon>Eukaryota</taxon>
        <taxon>Fungi</taxon>
        <taxon>Dikarya</taxon>
        <taxon>Basidiomycota</taxon>
        <taxon>Agaricomycotina</taxon>
        <taxon>Agaricomycetes</taxon>
        <taxon>Auriculariales</taxon>
        <taxon>Exidiaceae</taxon>
        <taxon>Exidia</taxon>
    </lineage>
</organism>
<dbReference type="AlphaFoldDB" id="A0A165LHQ0"/>
<feature type="active site" evidence="3">
    <location>
        <position position="339"/>
    </location>
</feature>
<evidence type="ECO:0000256" key="4">
    <source>
        <dbReference type="PIRSR" id="PIRSR601461-2"/>
    </source>
</evidence>
<dbReference type="OrthoDB" id="15189at2759"/>
<feature type="signal peptide" evidence="6">
    <location>
        <begin position="1"/>
        <end position="40"/>
    </location>
</feature>